<dbReference type="AlphaFoldDB" id="A0A8J7NXI2"/>
<accession>A0A8J7NXI2</accession>
<evidence type="ECO:0000313" key="2">
    <source>
        <dbReference type="EMBL" id="MBN3319575.1"/>
    </source>
</evidence>
<dbReference type="InterPro" id="IPR013783">
    <property type="entry name" value="Ig-like_fold"/>
</dbReference>
<gene>
    <name evidence="2" type="primary">Kv5a2_5</name>
    <name evidence="2" type="ORF">GTO95_0017251</name>
</gene>
<dbReference type="InterPro" id="IPR036179">
    <property type="entry name" value="Ig-like_dom_sf"/>
</dbReference>
<comment type="caution">
    <text evidence="2">The sequence shown here is derived from an EMBL/GenBank/DDBJ whole genome shotgun (WGS) entry which is preliminary data.</text>
</comment>
<feature type="domain" description="Ig-like" evidence="1">
    <location>
        <begin position="333"/>
        <end position="430"/>
    </location>
</feature>
<evidence type="ECO:0000313" key="3">
    <source>
        <dbReference type="Proteomes" id="UP000736164"/>
    </source>
</evidence>
<reference evidence="2" key="1">
    <citation type="journal article" date="2021" name="Cell">
        <title>Tracing the genetic footprints of vertebrate landing in non-teleost ray-finned fishes.</title>
        <authorList>
            <person name="Bi X."/>
            <person name="Wang K."/>
            <person name="Yang L."/>
            <person name="Pan H."/>
            <person name="Jiang H."/>
            <person name="Wei Q."/>
            <person name="Fang M."/>
            <person name="Yu H."/>
            <person name="Zhu C."/>
            <person name="Cai Y."/>
            <person name="He Y."/>
            <person name="Gan X."/>
            <person name="Zeng H."/>
            <person name="Yu D."/>
            <person name="Zhu Y."/>
            <person name="Jiang H."/>
            <person name="Qiu Q."/>
            <person name="Yang H."/>
            <person name="Zhang Y.E."/>
            <person name="Wang W."/>
            <person name="Zhu M."/>
            <person name="He S."/>
            <person name="Zhang G."/>
        </authorList>
    </citation>
    <scope>NUCLEOTIDE SEQUENCE</scope>
    <source>
        <strain evidence="2">Allg_001</strain>
    </source>
</reference>
<proteinExistence type="predicted"/>
<feature type="non-terminal residue" evidence="2">
    <location>
        <position position="430"/>
    </location>
</feature>
<dbReference type="FunFam" id="2.60.40.10:FF:001230">
    <property type="entry name" value="Immunoglobulin kappa variable 8-16"/>
    <property type="match status" value="2"/>
</dbReference>
<dbReference type="SMART" id="SM00408">
    <property type="entry name" value="IGc2"/>
    <property type="match status" value="2"/>
</dbReference>
<protein>
    <submittedName>
        <fullName evidence="2">KV5A2 protein</fullName>
    </submittedName>
</protein>
<name>A0A8J7NXI2_ATRSP</name>
<feature type="non-terminal residue" evidence="2">
    <location>
        <position position="1"/>
    </location>
</feature>
<organism evidence="2 3">
    <name type="scientific">Atractosteus spatula</name>
    <name type="common">Alligator gar</name>
    <name type="synonym">Lepisosteus spatula</name>
    <dbReference type="NCBI Taxonomy" id="7917"/>
    <lineage>
        <taxon>Eukaryota</taxon>
        <taxon>Metazoa</taxon>
        <taxon>Chordata</taxon>
        <taxon>Craniata</taxon>
        <taxon>Vertebrata</taxon>
        <taxon>Euteleostomi</taxon>
        <taxon>Actinopterygii</taxon>
        <taxon>Neopterygii</taxon>
        <taxon>Holostei</taxon>
        <taxon>Semionotiformes</taxon>
        <taxon>Lepisosteidae</taxon>
        <taxon>Atractosteus</taxon>
    </lineage>
</organism>
<feature type="domain" description="Ig-like" evidence="1">
    <location>
        <begin position="206"/>
        <end position="294"/>
    </location>
</feature>
<dbReference type="PROSITE" id="PS50835">
    <property type="entry name" value="IG_LIKE"/>
    <property type="match status" value="2"/>
</dbReference>
<dbReference type="SUPFAM" id="SSF48726">
    <property type="entry name" value="Immunoglobulin"/>
    <property type="match status" value="2"/>
</dbReference>
<dbReference type="InterPro" id="IPR003598">
    <property type="entry name" value="Ig_sub2"/>
</dbReference>
<sequence>MPPDPDLWHLFGVHWRNKFFAVRLTFGRRSSPIQFLGITLNSINFSASLPRDKIDKIQMYISIYSSAKFRTKRELLSPLGHLNYAMRIIPQGRSYDDLLSDTEDIQLFTDAAPSVGFGGYYKGQWFAAPWPPDFSPIPLANQSSALLEIFPIVVAASLWGHNWKQKTKFRSFDILTVSSFVCYRRNSLKVRASTAKVYLCGIHSSAQIVLTQSPTQTVLPGSSVSISCTASQSVSSNLHWYLQKPGQAPQLLVYLATNRQSGVPDRFTGSGSGSQYKLTITGVQAEDAGDYYCQQGYSYSLTHTTIHNKSDMLRRSGKIIISESTYMFSWSSGQIVLTQSPAQTVLPGSSVSISCTASQSISSYLHWYLQKPGQAPQLLVYYATNRQSGVPDRFTGSYSGTVFTLKITGVQVEDAGDYYCQQSNSLPLTQ</sequence>
<dbReference type="SMART" id="SM00409">
    <property type="entry name" value="IG"/>
    <property type="match status" value="2"/>
</dbReference>
<dbReference type="EMBL" id="JAAWVO010045724">
    <property type="protein sequence ID" value="MBN3319575.1"/>
    <property type="molecule type" value="Genomic_DNA"/>
</dbReference>
<dbReference type="InterPro" id="IPR007110">
    <property type="entry name" value="Ig-like_dom"/>
</dbReference>
<dbReference type="InterPro" id="IPR050150">
    <property type="entry name" value="IgV_Light_Chain"/>
</dbReference>
<dbReference type="SMART" id="SM00406">
    <property type="entry name" value="IGv"/>
    <property type="match status" value="2"/>
</dbReference>
<dbReference type="InterPro" id="IPR013106">
    <property type="entry name" value="Ig_V-set"/>
</dbReference>
<dbReference type="Pfam" id="PF07686">
    <property type="entry name" value="V-set"/>
    <property type="match status" value="2"/>
</dbReference>
<dbReference type="Proteomes" id="UP000736164">
    <property type="component" value="Unassembled WGS sequence"/>
</dbReference>
<dbReference type="Gene3D" id="2.60.40.10">
    <property type="entry name" value="Immunoglobulins"/>
    <property type="match status" value="2"/>
</dbReference>
<evidence type="ECO:0000259" key="1">
    <source>
        <dbReference type="PROSITE" id="PS50835"/>
    </source>
</evidence>
<dbReference type="InterPro" id="IPR003599">
    <property type="entry name" value="Ig_sub"/>
</dbReference>
<keyword evidence="3" id="KW-1185">Reference proteome</keyword>
<dbReference type="PANTHER" id="PTHR23267">
    <property type="entry name" value="IMMUNOGLOBULIN LIGHT CHAIN"/>
    <property type="match status" value="1"/>
</dbReference>